<reference evidence="1" key="1">
    <citation type="submission" date="2024-09" db="EMBL/GenBank/DDBJ databases">
        <title>Black Yeasts Isolated from many extreme environments.</title>
        <authorList>
            <person name="Coleine C."/>
            <person name="Stajich J.E."/>
            <person name="Selbmann L."/>
        </authorList>
    </citation>
    <scope>NUCLEOTIDE SEQUENCE</scope>
    <source>
        <strain evidence="1">CCFEE 5737</strain>
    </source>
</reference>
<evidence type="ECO:0000313" key="2">
    <source>
        <dbReference type="Proteomes" id="UP001186974"/>
    </source>
</evidence>
<name>A0ACC3CW67_9PEZI</name>
<feature type="non-terminal residue" evidence="1">
    <location>
        <position position="427"/>
    </location>
</feature>
<keyword evidence="2" id="KW-1185">Reference proteome</keyword>
<proteinExistence type="predicted"/>
<accession>A0ACC3CW67</accession>
<gene>
    <name evidence="1" type="ORF">LTS18_013607</name>
</gene>
<organism evidence="1 2">
    <name type="scientific">Coniosporium uncinatum</name>
    <dbReference type="NCBI Taxonomy" id="93489"/>
    <lineage>
        <taxon>Eukaryota</taxon>
        <taxon>Fungi</taxon>
        <taxon>Dikarya</taxon>
        <taxon>Ascomycota</taxon>
        <taxon>Pezizomycotina</taxon>
        <taxon>Dothideomycetes</taxon>
        <taxon>Dothideomycetes incertae sedis</taxon>
        <taxon>Coniosporium</taxon>
    </lineage>
</organism>
<evidence type="ECO:0000313" key="1">
    <source>
        <dbReference type="EMBL" id="KAK3045735.1"/>
    </source>
</evidence>
<dbReference type="EMBL" id="JAWDJW010010559">
    <property type="protein sequence ID" value="KAK3045735.1"/>
    <property type="molecule type" value="Genomic_DNA"/>
</dbReference>
<dbReference type="Proteomes" id="UP001186974">
    <property type="component" value="Unassembled WGS sequence"/>
</dbReference>
<comment type="caution">
    <text evidence="1">The sequence shown here is derived from an EMBL/GenBank/DDBJ whole genome shotgun (WGS) entry which is preliminary data.</text>
</comment>
<protein>
    <submittedName>
        <fullName evidence="1">Uncharacterized protein</fullName>
    </submittedName>
</protein>
<sequence length="427" mass="47819">MSVVVLAVSGVDDIQSMIKPGNGGHVTINSRNDRDVEGTARFIIAVAPEFEAANAAAMYQARRIVMASQSVSGENKAEVEALQNHPIEPQWMEDWYDGFAYCTWNGIGQQLTEQKIYDALDTLKKNGISVSSLIIDDNWQSLDDASSQPAKAWMEFEANKEGFPQGLKHTATTIRQKHPNIKHIGVWHALLGYWGAISAKGKIAKDYKTVKVRKQAGVTGQEWTVVAAEDAQRMYDDFYAFLSDAGVDSVKTDAQFSVDELLDAPDRRAIIPAYQYAWSLAILKHFSAKAISCMSQVPALMFQSQMPTNKPRLLVRNSDDFFPDIAASHPWHVFCNAYNCLFTQHLNVLPDWDMFQTSHPWASFHAAARCVSGGPIYFTDTPNKHDIELIHQMTAKTPRGNTIILRPHRVGRATRPFTGYDEQRLLK</sequence>